<dbReference type="Proteomes" id="UP001208656">
    <property type="component" value="Unassembled WGS sequence"/>
</dbReference>
<evidence type="ECO:0000313" key="3">
    <source>
        <dbReference type="Proteomes" id="UP001208656"/>
    </source>
</evidence>
<feature type="transmembrane region" description="Helical" evidence="1">
    <location>
        <begin position="6"/>
        <end position="26"/>
    </location>
</feature>
<name>A0ABT2WHW1_9BACI</name>
<protein>
    <submittedName>
        <fullName evidence="2">AzlD domain-containing protein</fullName>
    </submittedName>
</protein>
<feature type="transmembrane region" description="Helical" evidence="1">
    <location>
        <begin position="67"/>
        <end position="100"/>
    </location>
</feature>
<gene>
    <name evidence="2" type="ORF">OEV82_12590</name>
</gene>
<sequence length="101" mass="11558">MNNLYLYVFVMACVTYFIRVLPLTFIRKKITNPFIKSFLYYVPYVTLAVMVFPAILEATGTPWSALIGFIVAILLSFFGGNLFQVSLFACLSVFIVELFIY</sequence>
<accession>A0ABT2WHW1</accession>
<dbReference type="RefSeq" id="WP_263062092.1">
    <property type="nucleotide sequence ID" value="NZ_JAOUSE010000046.1"/>
</dbReference>
<evidence type="ECO:0000256" key="1">
    <source>
        <dbReference type="SAM" id="Phobius"/>
    </source>
</evidence>
<proteinExistence type="predicted"/>
<dbReference type="InterPro" id="IPR008407">
    <property type="entry name" value="Brnchd-chn_aa_trnsp_AzlD"/>
</dbReference>
<comment type="caution">
    <text evidence="2">The sequence shown here is derived from an EMBL/GenBank/DDBJ whole genome shotgun (WGS) entry which is preliminary data.</text>
</comment>
<dbReference type="EMBL" id="JAOUSE010000046">
    <property type="protein sequence ID" value="MCU9595278.1"/>
    <property type="molecule type" value="Genomic_DNA"/>
</dbReference>
<keyword evidence="1" id="KW-0812">Transmembrane</keyword>
<organism evidence="2 3">
    <name type="scientific">Pallidibacillus thermolactis</name>
    <dbReference type="NCBI Taxonomy" id="251051"/>
    <lineage>
        <taxon>Bacteria</taxon>
        <taxon>Bacillati</taxon>
        <taxon>Bacillota</taxon>
        <taxon>Bacilli</taxon>
        <taxon>Bacillales</taxon>
        <taxon>Bacillaceae</taxon>
        <taxon>Pallidibacillus</taxon>
    </lineage>
</organism>
<keyword evidence="3" id="KW-1185">Reference proteome</keyword>
<keyword evidence="1" id="KW-1133">Transmembrane helix</keyword>
<dbReference type="Pfam" id="PF05437">
    <property type="entry name" value="AzlD"/>
    <property type="match status" value="1"/>
</dbReference>
<evidence type="ECO:0000313" key="2">
    <source>
        <dbReference type="EMBL" id="MCU9595278.1"/>
    </source>
</evidence>
<feature type="transmembrane region" description="Helical" evidence="1">
    <location>
        <begin position="38"/>
        <end position="55"/>
    </location>
</feature>
<reference evidence="2 3" key="1">
    <citation type="submission" date="2022-10" db="EMBL/GenBank/DDBJ databases">
        <title>Description of Fervidibacillus gen. nov. in the family Fervidibacillaceae fam. nov. with two species, Fervidibacillus albus sp. nov., and Fervidibacillus halotolerans sp. nov., isolated from tidal flat sediments.</title>
        <authorList>
            <person name="Kwon K.K."/>
            <person name="Yang S.-H."/>
        </authorList>
    </citation>
    <scope>NUCLEOTIDE SEQUENCE [LARGE SCALE GENOMIC DNA]</scope>
    <source>
        <strain evidence="2 3">DSM 23332</strain>
    </source>
</reference>
<keyword evidence="1" id="KW-0472">Membrane</keyword>